<proteinExistence type="inferred from homology"/>
<dbReference type="InterPro" id="IPR036430">
    <property type="entry name" value="RNase_T2-like_sf"/>
</dbReference>
<dbReference type="AlphaFoldDB" id="A0A2A4J987"/>
<feature type="active site" evidence="3">
    <location>
        <position position="139"/>
    </location>
</feature>
<dbReference type="EMBL" id="NWSH01002283">
    <property type="protein sequence ID" value="PCG68687.1"/>
    <property type="molecule type" value="Genomic_DNA"/>
</dbReference>
<dbReference type="GO" id="GO:0006401">
    <property type="term" value="P:RNA catabolic process"/>
    <property type="evidence" value="ECO:0007669"/>
    <property type="project" value="TreeGrafter"/>
</dbReference>
<evidence type="ECO:0000313" key="6">
    <source>
        <dbReference type="EMBL" id="PCG68687.1"/>
    </source>
</evidence>
<comment type="caution">
    <text evidence="6">The sequence shown here is derived from an EMBL/GenBank/DDBJ whole genome shotgun (WGS) entry which is preliminary data.</text>
</comment>
<dbReference type="SUPFAM" id="SSF55895">
    <property type="entry name" value="Ribonuclease Rh-like"/>
    <property type="match status" value="1"/>
</dbReference>
<feature type="signal peptide" evidence="5">
    <location>
        <begin position="1"/>
        <end position="21"/>
    </location>
</feature>
<dbReference type="GO" id="GO:0033897">
    <property type="term" value="F:ribonuclease T2 activity"/>
    <property type="evidence" value="ECO:0007669"/>
    <property type="project" value="InterPro"/>
</dbReference>
<dbReference type="InterPro" id="IPR033130">
    <property type="entry name" value="RNase_T2_His_AS_2"/>
</dbReference>
<evidence type="ECO:0000256" key="1">
    <source>
        <dbReference type="ARBA" id="ARBA00007469"/>
    </source>
</evidence>
<keyword evidence="5" id="KW-0732">Signal</keyword>
<dbReference type="Pfam" id="PF00445">
    <property type="entry name" value="Ribonuclease_T2"/>
    <property type="match status" value="1"/>
</dbReference>
<evidence type="ECO:0000256" key="4">
    <source>
        <dbReference type="RuleBase" id="RU004328"/>
    </source>
</evidence>
<feature type="active site" evidence="3">
    <location>
        <position position="82"/>
    </location>
</feature>
<dbReference type="CDD" id="cd01061">
    <property type="entry name" value="RNase_T2_euk"/>
    <property type="match status" value="1"/>
</dbReference>
<protein>
    <submittedName>
        <fullName evidence="6">Uncharacterized protein</fullName>
    </submittedName>
</protein>
<reference evidence="6" key="1">
    <citation type="submission" date="2017-09" db="EMBL/GenBank/DDBJ databases">
        <title>Contemporary evolution of a Lepidopteran species, Heliothis virescens, in response to modern agricultural practices.</title>
        <authorList>
            <person name="Fritz M.L."/>
            <person name="Deyonke A.M."/>
            <person name="Papanicolaou A."/>
            <person name="Micinski S."/>
            <person name="Westbrook J."/>
            <person name="Gould F."/>
        </authorList>
    </citation>
    <scope>NUCLEOTIDE SEQUENCE [LARGE SCALE GENOMIC DNA]</scope>
    <source>
        <strain evidence="6">HvINT-</strain>
        <tissue evidence="6">Whole body</tissue>
    </source>
</reference>
<dbReference type="InterPro" id="IPR001568">
    <property type="entry name" value="RNase_T2-like"/>
</dbReference>
<dbReference type="PANTHER" id="PTHR11240">
    <property type="entry name" value="RIBONUCLEASE T2"/>
    <property type="match status" value="1"/>
</dbReference>
<evidence type="ECO:0000256" key="3">
    <source>
        <dbReference type="PIRSR" id="PIRSR633697-1"/>
    </source>
</evidence>
<feature type="active site" evidence="3">
    <location>
        <position position="135"/>
    </location>
</feature>
<dbReference type="PANTHER" id="PTHR11240:SF22">
    <property type="entry name" value="RIBONUCLEASE T2"/>
    <property type="match status" value="1"/>
</dbReference>
<dbReference type="InterPro" id="IPR033697">
    <property type="entry name" value="Ribonuclease_T2_eukaryotic"/>
</dbReference>
<organism evidence="6">
    <name type="scientific">Heliothis virescens</name>
    <name type="common">Tobacco budworm moth</name>
    <dbReference type="NCBI Taxonomy" id="7102"/>
    <lineage>
        <taxon>Eukaryota</taxon>
        <taxon>Metazoa</taxon>
        <taxon>Ecdysozoa</taxon>
        <taxon>Arthropoda</taxon>
        <taxon>Hexapoda</taxon>
        <taxon>Insecta</taxon>
        <taxon>Pterygota</taxon>
        <taxon>Neoptera</taxon>
        <taxon>Endopterygota</taxon>
        <taxon>Lepidoptera</taxon>
        <taxon>Glossata</taxon>
        <taxon>Ditrysia</taxon>
        <taxon>Noctuoidea</taxon>
        <taxon>Noctuidae</taxon>
        <taxon>Heliothinae</taxon>
        <taxon>Heliothis</taxon>
    </lineage>
</organism>
<dbReference type="Gene3D" id="3.90.730.10">
    <property type="entry name" value="Ribonuclease T2-like"/>
    <property type="match status" value="1"/>
</dbReference>
<name>A0A2A4J987_HELVI</name>
<evidence type="ECO:0000256" key="5">
    <source>
        <dbReference type="SAM" id="SignalP"/>
    </source>
</evidence>
<dbReference type="PROSITE" id="PS00531">
    <property type="entry name" value="RNASE_T2_2"/>
    <property type="match status" value="1"/>
</dbReference>
<evidence type="ECO:0000256" key="2">
    <source>
        <dbReference type="ARBA" id="ARBA00023157"/>
    </source>
</evidence>
<feature type="chain" id="PRO_5012697866" evidence="5">
    <location>
        <begin position="22"/>
        <end position="278"/>
    </location>
</feature>
<accession>A0A2A4J987</accession>
<dbReference type="GO" id="GO:0005576">
    <property type="term" value="C:extracellular region"/>
    <property type="evidence" value="ECO:0007669"/>
    <property type="project" value="TreeGrafter"/>
</dbReference>
<keyword evidence="2" id="KW-1015">Disulfide bond</keyword>
<sequence>MCSKGLISVLILYLCFDYAHQHKENHMSRLYRQLAAQLPASNDWDFLMFTQQWPSSMCKVWTHNKPHHHCVFPKKPDSWTVHGIWPTKKGTKGPFNCNNTWLFDVEQIRPIENELEEAWTNIEKETQLYNLWAHEWNKHGTCAASLEQLNSQLKYFSKGIEFLNKYHMNDMLSAANILPSNTTGLNAQDINKAIVSKLGIRPFIACEFEDGIQYLMELRICFDKQLNVMECAGEHEINGLITNCVVTKEIMYPAHEQPPNRQLVQLYKFVNWVQWFTL</sequence>
<dbReference type="GO" id="GO:0003723">
    <property type="term" value="F:RNA binding"/>
    <property type="evidence" value="ECO:0007669"/>
    <property type="project" value="InterPro"/>
</dbReference>
<gene>
    <name evidence="6" type="ORF">B5V51_4973</name>
</gene>
<comment type="similarity">
    <text evidence="1 4">Belongs to the RNase T2 family.</text>
</comment>